<feature type="compositionally biased region" description="Basic and acidic residues" evidence="1">
    <location>
        <begin position="133"/>
        <end position="150"/>
    </location>
</feature>
<sequence length="161" mass="18776">MTPLWVRTSAVRMHRSHRGAHQGLINSPTHSLHSHTLLFSLPLISQNFSKKFLKPSTEGVHGRSKLIFPSTIYRLCKEAGVSFREFRDTEFIPAEKPITARVMVRTMGRNINYEQHEEEEDEPQPIQQDENEAEHVYEDDNQEEQKDMHFEAPNADFQNTF</sequence>
<evidence type="ECO:0000313" key="2">
    <source>
        <dbReference type="EMBL" id="MED6172961.1"/>
    </source>
</evidence>
<comment type="caution">
    <text evidence="2">The sequence shown here is derived from an EMBL/GenBank/DDBJ whole genome shotgun (WGS) entry which is preliminary data.</text>
</comment>
<dbReference type="EMBL" id="JASCZI010151457">
    <property type="protein sequence ID" value="MED6172961.1"/>
    <property type="molecule type" value="Genomic_DNA"/>
</dbReference>
<name>A0ABU6VKW6_9FABA</name>
<feature type="compositionally biased region" description="Acidic residues" evidence="1">
    <location>
        <begin position="116"/>
        <end position="132"/>
    </location>
</feature>
<gene>
    <name evidence="2" type="ORF">PIB30_054862</name>
</gene>
<reference evidence="2 3" key="1">
    <citation type="journal article" date="2023" name="Plants (Basel)">
        <title>Bridging the Gap: Combining Genomics and Transcriptomics Approaches to Understand Stylosanthes scabra, an Orphan Legume from the Brazilian Caatinga.</title>
        <authorList>
            <person name="Ferreira-Neto J.R.C."/>
            <person name="da Silva M.D."/>
            <person name="Binneck E."/>
            <person name="de Melo N.F."/>
            <person name="da Silva R.H."/>
            <person name="de Melo A.L.T.M."/>
            <person name="Pandolfi V."/>
            <person name="Bustamante F.O."/>
            <person name="Brasileiro-Vidal A.C."/>
            <person name="Benko-Iseppon A.M."/>
        </authorList>
    </citation>
    <scope>NUCLEOTIDE SEQUENCE [LARGE SCALE GENOMIC DNA]</scope>
    <source>
        <tissue evidence="2">Leaves</tissue>
    </source>
</reference>
<evidence type="ECO:0000256" key="1">
    <source>
        <dbReference type="SAM" id="MobiDB-lite"/>
    </source>
</evidence>
<accession>A0ABU6VKW6</accession>
<protein>
    <submittedName>
        <fullName evidence="2">Uncharacterized protein</fullName>
    </submittedName>
</protein>
<feature type="region of interest" description="Disordered" evidence="1">
    <location>
        <begin position="115"/>
        <end position="161"/>
    </location>
</feature>
<dbReference type="Proteomes" id="UP001341840">
    <property type="component" value="Unassembled WGS sequence"/>
</dbReference>
<organism evidence="2 3">
    <name type="scientific">Stylosanthes scabra</name>
    <dbReference type="NCBI Taxonomy" id="79078"/>
    <lineage>
        <taxon>Eukaryota</taxon>
        <taxon>Viridiplantae</taxon>
        <taxon>Streptophyta</taxon>
        <taxon>Embryophyta</taxon>
        <taxon>Tracheophyta</taxon>
        <taxon>Spermatophyta</taxon>
        <taxon>Magnoliopsida</taxon>
        <taxon>eudicotyledons</taxon>
        <taxon>Gunneridae</taxon>
        <taxon>Pentapetalae</taxon>
        <taxon>rosids</taxon>
        <taxon>fabids</taxon>
        <taxon>Fabales</taxon>
        <taxon>Fabaceae</taxon>
        <taxon>Papilionoideae</taxon>
        <taxon>50 kb inversion clade</taxon>
        <taxon>dalbergioids sensu lato</taxon>
        <taxon>Dalbergieae</taxon>
        <taxon>Pterocarpus clade</taxon>
        <taxon>Stylosanthes</taxon>
    </lineage>
</organism>
<evidence type="ECO:0000313" key="3">
    <source>
        <dbReference type="Proteomes" id="UP001341840"/>
    </source>
</evidence>
<keyword evidence="3" id="KW-1185">Reference proteome</keyword>
<proteinExistence type="predicted"/>